<evidence type="ECO:0000256" key="6">
    <source>
        <dbReference type="ARBA" id="ARBA00022448"/>
    </source>
</evidence>
<keyword evidence="7 15" id="KW-0853">WD repeat</keyword>
<evidence type="ECO:0000256" key="2">
    <source>
        <dbReference type="ARBA" id="ARBA00004397"/>
    </source>
</evidence>
<dbReference type="SMART" id="SM00320">
    <property type="entry name" value="WD40"/>
    <property type="match status" value="5"/>
</dbReference>
<comment type="subcellular location">
    <subcellularLocation>
        <location evidence="1">Cytoplasmic vesicle</location>
        <location evidence="1">COPII-coated vesicle membrane</location>
        <topology evidence="1">Peripheral membrane protein</topology>
        <orientation evidence="1">Cytoplasmic side</orientation>
    </subcellularLocation>
    <subcellularLocation>
        <location evidence="2">Endoplasmic reticulum membrane</location>
        <topology evidence="2">Peripheral membrane protein</topology>
        <orientation evidence="2">Cytoplasmic side</orientation>
    </subcellularLocation>
</comment>
<feature type="compositionally biased region" description="Polar residues" evidence="16">
    <location>
        <begin position="494"/>
        <end position="509"/>
    </location>
</feature>
<dbReference type="OMA" id="WLERPCG"/>
<dbReference type="AlphaFoldDB" id="S9Q226"/>
<keyword evidence="11" id="KW-0653">Protein transport</keyword>
<feature type="region of interest" description="Disordered" evidence="16">
    <location>
        <begin position="491"/>
        <end position="513"/>
    </location>
</feature>
<dbReference type="PANTHER" id="PTHR13923:SF11">
    <property type="entry name" value="SECRETORY 31, ISOFORM D"/>
    <property type="match status" value="1"/>
</dbReference>
<feature type="domain" description="SRA1/Sec31" evidence="17">
    <location>
        <begin position="1079"/>
        <end position="1214"/>
    </location>
</feature>
<dbReference type="PANTHER" id="PTHR13923">
    <property type="entry name" value="SEC31-RELATED PROTEIN"/>
    <property type="match status" value="1"/>
</dbReference>
<dbReference type="HOGENOM" id="CLU_003033_2_0_1"/>
<dbReference type="Pfam" id="PF07304">
    <property type="entry name" value="SRA1"/>
    <property type="match status" value="1"/>
</dbReference>
<dbReference type="OrthoDB" id="542917at2759"/>
<dbReference type="Proteomes" id="UP000016088">
    <property type="component" value="Unassembled WGS sequence"/>
</dbReference>
<evidence type="ECO:0000256" key="7">
    <source>
        <dbReference type="ARBA" id="ARBA00022574"/>
    </source>
</evidence>
<dbReference type="Gene3D" id="1.20.940.10">
    <property type="entry name" value="Functional domain of the splicing factor Prp18"/>
    <property type="match status" value="1"/>
</dbReference>
<comment type="similarity">
    <text evidence="3">Belongs to the WD repeat SEC31 family.</text>
</comment>
<proteinExistence type="inferred from homology"/>
<dbReference type="InterPro" id="IPR001680">
    <property type="entry name" value="WD40_rpt"/>
</dbReference>
<organism evidence="18 19">
    <name type="scientific">Schizosaccharomyces octosporus (strain yFS286)</name>
    <name type="common">Fission yeast</name>
    <name type="synonym">Octosporomyces octosporus</name>
    <dbReference type="NCBI Taxonomy" id="483514"/>
    <lineage>
        <taxon>Eukaryota</taxon>
        <taxon>Fungi</taxon>
        <taxon>Dikarya</taxon>
        <taxon>Ascomycota</taxon>
        <taxon>Taphrinomycotina</taxon>
        <taxon>Schizosaccharomycetes</taxon>
        <taxon>Schizosaccharomycetales</taxon>
        <taxon>Schizosaccharomycetaceae</taxon>
        <taxon>Schizosaccharomyces</taxon>
    </lineage>
</organism>
<keyword evidence="10" id="KW-0931">ER-Golgi transport</keyword>
<dbReference type="PROSITE" id="PS50294">
    <property type="entry name" value="WD_REPEATS_REGION"/>
    <property type="match status" value="1"/>
</dbReference>
<dbReference type="GO" id="GO:0005789">
    <property type="term" value="C:endoplasmic reticulum membrane"/>
    <property type="evidence" value="ECO:0007669"/>
    <property type="project" value="UniProtKB-SubCell"/>
</dbReference>
<protein>
    <recommendedName>
        <fullName evidence="5">Protein transport protein SEC31</fullName>
    </recommendedName>
    <alternativeName>
        <fullName evidence="4">Protein transport protein sec31</fullName>
    </alternativeName>
</protein>
<dbReference type="GO" id="GO:0005198">
    <property type="term" value="F:structural molecule activity"/>
    <property type="evidence" value="ECO:0007669"/>
    <property type="project" value="TreeGrafter"/>
</dbReference>
<feature type="region of interest" description="Disordered" evidence="16">
    <location>
        <begin position="882"/>
        <end position="1034"/>
    </location>
</feature>
<evidence type="ECO:0000256" key="4">
    <source>
        <dbReference type="ARBA" id="ARBA00013507"/>
    </source>
</evidence>
<dbReference type="InterPro" id="IPR040251">
    <property type="entry name" value="SEC31-like"/>
</dbReference>
<feature type="region of interest" description="Disordered" evidence="16">
    <location>
        <begin position="1050"/>
        <end position="1111"/>
    </location>
</feature>
<sequence length="1218" mass="132375">MRLKDINKSATLAWSPQGVNDNQPLLAVGGYIGTESTRESDNLLEIWDTSAESNQPIGSANVNTKFYDLDWEKSLDKQYGVIAGTLEEGGVGFYDASAILGSNEGSASIATYKQENNSILGPLDFNPVQTNLLASGDNNGDVWVWDLKNPLKPFSLPKQNRSSEIHVVAWNSKVSHILASGNSSEYTTVWDLKAKRQILNLSYMGATGTNATGGVNSIAWHPENATRLVTAIDDNRNPIILTWDLRYPTAPQNVLTGHQKAALSLSWCPHDSRFLLSSGKDGRAIVWDVDTGESLGNFPRSGNWYTKGSWCPSNSNRVATSSLDGKVSIFSIQSTNTDKTHEASLQGVTSIDDNEFFNNLPSIAGSQEPAFTLPIAPKWYKVPCGVRFGFPNKLIRFSPESKGVIIEPIEPEQNEEFIDKFSSTAKFQTEDDIVSFCESGAKSAKTDEEANNWKLLKAVSQRVSRSEFVKLLGRENIKELHKEDSTAELDKSTKASINVNDTSKNQNNESYDDDTSFYGKLSDNLQNTGISDKEVEFSNDPFKIFNSEDSGLETNITKMLLTGDILSAIKTCIDDKKISEALFLATFGDEECRKCVRKAFYEIQEHKPSYMRLSACIADNDLENAVQNADLSQWKDIFVFICTYAANDAFSPLCGILGKRLEDLDDFSSNRAAEFCYIASKSLQSYANLWLKELANGDVREDAKSSYVEYVDQLTKLMDKVNAFRSIVAYEDDELSATGEWKLSGLYEVYLEYSRILLSAGHYEQARSYLNLVPVSFPGAKQEIERLSILLTPTPIPEVNRSAYGPSRSVPHPAPSFIPQPIQTATNTSNPYASTYSSNVSQATAAPPISSSVLPPTVSNNVTSGWNDAPVVHQPPLRRAAPSLPAIRSPFPNTGAPSAPNMSRTSSTSTLPPPPPSVGNAAAAPPPPKIGEAYQPQAQNVNQPPVSQVQKPANPYTPIGVQSPARTLSGLSSPAETKGSSPYVPLGGPGRPPLVSPPVQPTAPFSAAAPPPKASANRVVPIPPTPSQRISSYEPVNTGFTQSPPMAMPPVNAQIPPPVSSAAGGSVPPPPVASSSVVSPPPQNISSKRQSASGPSAITTGITTYPQGDRSHIPPNLKPIYEMLNAEFLRVSQSVPPQMSRVLHDMEKRLNMLYDRLNANALSKPLTDELYALAVALTNRDYQSASNIQVTLVTTLQDQCEHWIVGITRLITISKSTA</sequence>
<reference evidence="18 19" key="1">
    <citation type="journal article" date="2011" name="Science">
        <title>Comparative functional genomics of the fission yeasts.</title>
        <authorList>
            <person name="Rhind N."/>
            <person name="Chen Z."/>
            <person name="Yassour M."/>
            <person name="Thompson D.A."/>
            <person name="Haas B.J."/>
            <person name="Habib N."/>
            <person name="Wapinski I."/>
            <person name="Roy S."/>
            <person name="Lin M.F."/>
            <person name="Heiman D.I."/>
            <person name="Young S.K."/>
            <person name="Furuya K."/>
            <person name="Guo Y."/>
            <person name="Pidoux A."/>
            <person name="Chen H.M."/>
            <person name="Robbertse B."/>
            <person name="Goldberg J.M."/>
            <person name="Aoki K."/>
            <person name="Bayne E.H."/>
            <person name="Berlin A.M."/>
            <person name="Desjardins C.A."/>
            <person name="Dobbs E."/>
            <person name="Dukaj L."/>
            <person name="Fan L."/>
            <person name="FitzGerald M.G."/>
            <person name="French C."/>
            <person name="Gujja S."/>
            <person name="Hansen K."/>
            <person name="Keifenheim D."/>
            <person name="Levin J.Z."/>
            <person name="Mosher R.A."/>
            <person name="Mueller C.A."/>
            <person name="Pfiffner J."/>
            <person name="Priest M."/>
            <person name="Russ C."/>
            <person name="Smialowska A."/>
            <person name="Swoboda P."/>
            <person name="Sykes S.M."/>
            <person name="Vaughn M."/>
            <person name="Vengrova S."/>
            <person name="Yoder R."/>
            <person name="Zeng Q."/>
            <person name="Allshire R."/>
            <person name="Baulcombe D."/>
            <person name="Birren B.W."/>
            <person name="Brown W."/>
            <person name="Ekwall K."/>
            <person name="Kellis M."/>
            <person name="Leatherwood J."/>
            <person name="Levin H."/>
            <person name="Margalit H."/>
            <person name="Martienssen R."/>
            <person name="Nieduszynski C.A."/>
            <person name="Spatafora J.W."/>
            <person name="Friedman N."/>
            <person name="Dalgaard J.Z."/>
            <person name="Baumann P."/>
            <person name="Niki H."/>
            <person name="Regev A."/>
            <person name="Nusbaum C."/>
        </authorList>
    </citation>
    <scope>NUCLEOTIDE SEQUENCE [LARGE SCALE GENOMIC DNA]</scope>
    <source>
        <strain evidence="19">yFS286</strain>
    </source>
</reference>
<keyword evidence="12" id="KW-0472">Membrane</keyword>
<keyword evidence="6" id="KW-0813">Transport</keyword>
<evidence type="ECO:0000256" key="5">
    <source>
        <dbReference type="ARBA" id="ARBA00021236"/>
    </source>
</evidence>
<dbReference type="PROSITE" id="PS00678">
    <property type="entry name" value="WD_REPEATS_1"/>
    <property type="match status" value="1"/>
</dbReference>
<feature type="compositionally biased region" description="Polar residues" evidence="16">
    <location>
        <begin position="964"/>
        <end position="980"/>
    </location>
</feature>
<dbReference type="Gene3D" id="2.130.10.10">
    <property type="entry name" value="YVTN repeat-like/Quinoprotein amine dehydrogenase"/>
    <property type="match status" value="1"/>
</dbReference>
<dbReference type="GO" id="GO:0070971">
    <property type="term" value="C:endoplasmic reticulum exit site"/>
    <property type="evidence" value="ECO:0007669"/>
    <property type="project" value="TreeGrafter"/>
</dbReference>
<evidence type="ECO:0000259" key="17">
    <source>
        <dbReference type="Pfam" id="PF07304"/>
    </source>
</evidence>
<evidence type="ECO:0000256" key="16">
    <source>
        <dbReference type="SAM" id="MobiDB-lite"/>
    </source>
</evidence>
<evidence type="ECO:0000256" key="8">
    <source>
        <dbReference type="ARBA" id="ARBA00022737"/>
    </source>
</evidence>
<feature type="compositionally biased region" description="Pro residues" evidence="16">
    <location>
        <begin position="990"/>
        <end position="1001"/>
    </location>
</feature>
<keyword evidence="9" id="KW-0256">Endoplasmic reticulum</keyword>
<dbReference type="Pfam" id="PF00400">
    <property type="entry name" value="WD40"/>
    <property type="match status" value="1"/>
</dbReference>
<dbReference type="GO" id="GO:0030127">
    <property type="term" value="C:COPII vesicle coat"/>
    <property type="evidence" value="ECO:0007669"/>
    <property type="project" value="TreeGrafter"/>
</dbReference>
<feature type="repeat" description="WD" evidence="15">
    <location>
        <begin position="255"/>
        <end position="297"/>
    </location>
</feature>
<dbReference type="GeneID" id="25032322"/>
<feature type="compositionally biased region" description="Low complexity" evidence="16">
    <location>
        <begin position="935"/>
        <end position="950"/>
    </location>
</feature>
<evidence type="ECO:0000256" key="9">
    <source>
        <dbReference type="ARBA" id="ARBA00022824"/>
    </source>
</evidence>
<dbReference type="InterPro" id="IPR036322">
    <property type="entry name" value="WD40_repeat_dom_sf"/>
</dbReference>
<dbReference type="eggNOG" id="KOG0307">
    <property type="taxonomic scope" value="Eukaryota"/>
</dbReference>
<evidence type="ECO:0000256" key="14">
    <source>
        <dbReference type="ARBA" id="ARBA00025471"/>
    </source>
</evidence>
<dbReference type="InterPro" id="IPR009917">
    <property type="entry name" value="SRA1/Sec31"/>
</dbReference>
<keyword evidence="19" id="KW-1185">Reference proteome</keyword>
<evidence type="ECO:0000313" key="18">
    <source>
        <dbReference type="EMBL" id="EPX74137.1"/>
    </source>
</evidence>
<keyword evidence="8" id="KW-0677">Repeat</keyword>
<evidence type="ECO:0000313" key="19">
    <source>
        <dbReference type="Proteomes" id="UP000016088"/>
    </source>
</evidence>
<evidence type="ECO:0000256" key="3">
    <source>
        <dbReference type="ARBA" id="ARBA00009358"/>
    </source>
</evidence>
<dbReference type="SUPFAM" id="SSF50978">
    <property type="entry name" value="WD40 repeat-like"/>
    <property type="match status" value="1"/>
</dbReference>
<dbReference type="GO" id="GO:0090110">
    <property type="term" value="P:COPII-coated vesicle cargo loading"/>
    <property type="evidence" value="ECO:0007669"/>
    <property type="project" value="TreeGrafter"/>
</dbReference>
<dbReference type="Gene3D" id="1.25.40.1030">
    <property type="match status" value="1"/>
</dbReference>
<evidence type="ECO:0000256" key="11">
    <source>
        <dbReference type="ARBA" id="ARBA00022927"/>
    </source>
</evidence>
<dbReference type="InterPro" id="IPR015943">
    <property type="entry name" value="WD40/YVTN_repeat-like_dom_sf"/>
</dbReference>
<evidence type="ECO:0000256" key="13">
    <source>
        <dbReference type="ARBA" id="ARBA00023329"/>
    </source>
</evidence>
<evidence type="ECO:0000256" key="12">
    <source>
        <dbReference type="ARBA" id="ARBA00023136"/>
    </source>
</evidence>
<evidence type="ECO:0000256" key="1">
    <source>
        <dbReference type="ARBA" id="ARBA00004299"/>
    </source>
</evidence>
<feature type="compositionally biased region" description="Polar residues" evidence="16">
    <location>
        <begin position="1084"/>
        <end position="1106"/>
    </location>
</feature>
<accession>S9Q226</accession>
<dbReference type="EMBL" id="KE503206">
    <property type="protein sequence ID" value="EPX74137.1"/>
    <property type="molecule type" value="Genomic_DNA"/>
</dbReference>
<evidence type="ECO:0000256" key="15">
    <source>
        <dbReference type="PROSITE-ProRule" id="PRU00221"/>
    </source>
</evidence>
<feature type="compositionally biased region" description="Polar residues" evidence="16">
    <location>
        <begin position="891"/>
        <end position="902"/>
    </location>
</feature>
<gene>
    <name evidence="18" type="ORF">SOCG_03350</name>
</gene>
<dbReference type="RefSeq" id="XP_013017292.1">
    <property type="nucleotide sequence ID" value="XM_013161838.1"/>
</dbReference>
<dbReference type="PROSITE" id="PS50082">
    <property type="entry name" value="WD_REPEATS_2"/>
    <property type="match status" value="1"/>
</dbReference>
<name>S9Q226_SCHOY</name>
<dbReference type="GO" id="GO:0007029">
    <property type="term" value="P:endoplasmic reticulum organization"/>
    <property type="evidence" value="ECO:0007669"/>
    <property type="project" value="TreeGrafter"/>
</dbReference>
<evidence type="ECO:0000256" key="10">
    <source>
        <dbReference type="ARBA" id="ARBA00022892"/>
    </source>
</evidence>
<keyword evidence="13" id="KW-0968">Cytoplasmic vesicle</keyword>
<comment type="function">
    <text evidence="14">Component of the coat protein complex II (COPII) which promotes the formation of transport vesicles from the endoplasmic reticulum (ER). The coat has two main functions, the physical deformation of the endoplasmic reticulum membrane into vesicles and the selection of cargo molecules.</text>
</comment>
<dbReference type="GO" id="GO:0015031">
    <property type="term" value="P:protein transport"/>
    <property type="evidence" value="ECO:0007669"/>
    <property type="project" value="UniProtKB-KW"/>
</dbReference>
<dbReference type="InterPro" id="IPR019775">
    <property type="entry name" value="WD40_repeat_CS"/>
</dbReference>
<dbReference type="VEuPathDB" id="FungiDB:SOCG_03350"/>